<dbReference type="RefSeq" id="XP_003292259.1">
    <property type="nucleotide sequence ID" value="XM_003292211.1"/>
</dbReference>
<accession>F0ZXW5</accession>
<dbReference type="GO" id="GO:0051301">
    <property type="term" value="P:cell division"/>
    <property type="evidence" value="ECO:0000318"/>
    <property type="project" value="GO_Central"/>
</dbReference>
<name>F0ZXW5_DICPU</name>
<dbReference type="PANTHER" id="PTHR12558:SF44">
    <property type="entry name" value="TETRATRICOPEPTIDE REPEAT-CONTAINING PROTEIN"/>
    <property type="match status" value="1"/>
</dbReference>
<feature type="repeat" description="TPR" evidence="2">
    <location>
        <begin position="107"/>
        <end position="140"/>
    </location>
</feature>
<dbReference type="SMART" id="SM00028">
    <property type="entry name" value="TPR"/>
    <property type="match status" value="7"/>
</dbReference>
<dbReference type="KEGG" id="dpp:DICPUDRAFT_156960"/>
<dbReference type="Proteomes" id="UP000001064">
    <property type="component" value="Unassembled WGS sequence"/>
</dbReference>
<dbReference type="InterPro" id="IPR019734">
    <property type="entry name" value="TPR_rpt"/>
</dbReference>
<dbReference type="STRING" id="5786.F0ZXW5"/>
<sequence>MEKEYSDRVAKAEQLIIQSRYIEAIVLLDEAIKILPNDAKAYAHRAEIYEVTEKYDEAIQDYTKVIGILPNCIPAYSSLAACFLNKGLLDKAIQYFNHILVIDGNYLPAHGYLGDIYLKNNQLSKSFEHYKKVLSIDPNHPIGLLGLGDLAVKQNNISDAIKIYRQIIKVTKDKPIEFYHTIRGIDSSDEIQYIRDFKNNPVFSAYVSLAHHLYLQGEYKESFDVYKKITELNPKHATSFSMLASIKLRDGKTAEALEYIDKACELNNTFFNLSIKADVLFDLDRNEEAIAIYKSCLADLLEGENPDPEKSGTRLTIIHNLILAHSKIFESIPDFNLSSIAQYIPESDAKEAQILPNTLYELNNKCRSFSKTLEKVCETHFPTGTIQKEYCESSINLLSTIALGCAEAIQIQHRETQDPSLKDPNYEPMDDMFFDYYEFVISTTFNLSKD</sequence>
<dbReference type="PROSITE" id="PS50005">
    <property type="entry name" value="TPR"/>
    <property type="match status" value="3"/>
</dbReference>
<dbReference type="OrthoDB" id="1926212at2759"/>
<feature type="repeat" description="TPR" evidence="2">
    <location>
        <begin position="39"/>
        <end position="72"/>
    </location>
</feature>
<dbReference type="eggNOG" id="KOG4626">
    <property type="taxonomic scope" value="Eukaryota"/>
</dbReference>
<evidence type="ECO:0000256" key="1">
    <source>
        <dbReference type="ARBA" id="ARBA00022803"/>
    </source>
</evidence>
<dbReference type="FunCoup" id="F0ZXW5">
    <property type="interactions" value="937"/>
</dbReference>
<keyword evidence="4" id="KW-1185">Reference proteome</keyword>
<dbReference type="Pfam" id="PF13181">
    <property type="entry name" value="TPR_8"/>
    <property type="match status" value="2"/>
</dbReference>
<dbReference type="Pfam" id="PF14559">
    <property type="entry name" value="TPR_19"/>
    <property type="match status" value="2"/>
</dbReference>
<gene>
    <name evidence="3" type="ORF">DICPUDRAFT_156960</name>
</gene>
<dbReference type="GeneID" id="10505999"/>
<dbReference type="OMA" id="CLANIHE"/>
<dbReference type="VEuPathDB" id="AmoebaDB:DICPUDRAFT_156960"/>
<proteinExistence type="predicted"/>
<keyword evidence="1 2" id="KW-0802">TPR repeat</keyword>
<dbReference type="EMBL" id="GL871268">
    <property type="protein sequence ID" value="EGC31229.1"/>
    <property type="molecule type" value="Genomic_DNA"/>
</dbReference>
<dbReference type="InParanoid" id="F0ZXW5"/>
<protein>
    <submittedName>
        <fullName evidence="3">Uncharacterized protein</fullName>
    </submittedName>
</protein>
<dbReference type="Gene3D" id="1.25.40.10">
    <property type="entry name" value="Tetratricopeptide repeat domain"/>
    <property type="match status" value="2"/>
</dbReference>
<evidence type="ECO:0000256" key="2">
    <source>
        <dbReference type="PROSITE-ProRule" id="PRU00339"/>
    </source>
</evidence>
<feature type="repeat" description="TPR" evidence="2">
    <location>
        <begin position="203"/>
        <end position="236"/>
    </location>
</feature>
<evidence type="ECO:0000313" key="3">
    <source>
        <dbReference type="EMBL" id="EGC31229.1"/>
    </source>
</evidence>
<dbReference type="InterPro" id="IPR011990">
    <property type="entry name" value="TPR-like_helical_dom_sf"/>
</dbReference>
<dbReference type="AlphaFoldDB" id="F0ZXW5"/>
<dbReference type="PANTHER" id="PTHR12558">
    <property type="entry name" value="CELL DIVISION CYCLE 16,23,27"/>
    <property type="match status" value="1"/>
</dbReference>
<reference evidence="4" key="1">
    <citation type="journal article" date="2011" name="Genome Biol.">
        <title>Comparative genomics of the social amoebae Dictyostelium discoideum and Dictyostelium purpureum.</title>
        <authorList>
            <consortium name="US DOE Joint Genome Institute (JGI-PGF)"/>
            <person name="Sucgang R."/>
            <person name="Kuo A."/>
            <person name="Tian X."/>
            <person name="Salerno W."/>
            <person name="Parikh A."/>
            <person name="Feasley C.L."/>
            <person name="Dalin E."/>
            <person name="Tu H."/>
            <person name="Huang E."/>
            <person name="Barry K."/>
            <person name="Lindquist E."/>
            <person name="Shapiro H."/>
            <person name="Bruce D."/>
            <person name="Schmutz J."/>
            <person name="Salamov A."/>
            <person name="Fey P."/>
            <person name="Gaudet P."/>
            <person name="Anjard C."/>
            <person name="Babu M.M."/>
            <person name="Basu S."/>
            <person name="Bushmanova Y."/>
            <person name="van der Wel H."/>
            <person name="Katoh-Kurasawa M."/>
            <person name="Dinh C."/>
            <person name="Coutinho P.M."/>
            <person name="Saito T."/>
            <person name="Elias M."/>
            <person name="Schaap P."/>
            <person name="Kay R.R."/>
            <person name="Henrissat B."/>
            <person name="Eichinger L."/>
            <person name="Rivero F."/>
            <person name="Putnam N.H."/>
            <person name="West C.M."/>
            <person name="Loomis W.F."/>
            <person name="Chisholm R.L."/>
            <person name="Shaulsky G."/>
            <person name="Strassmann J.E."/>
            <person name="Queller D.C."/>
            <person name="Kuspa A."/>
            <person name="Grigoriev I.V."/>
        </authorList>
    </citation>
    <scope>NUCLEOTIDE SEQUENCE [LARGE SCALE GENOMIC DNA]</scope>
    <source>
        <strain evidence="4">QSDP1</strain>
    </source>
</reference>
<evidence type="ECO:0000313" key="4">
    <source>
        <dbReference type="Proteomes" id="UP000001064"/>
    </source>
</evidence>
<dbReference type="SUPFAM" id="SSF48452">
    <property type="entry name" value="TPR-like"/>
    <property type="match status" value="2"/>
</dbReference>
<organism evidence="3 4">
    <name type="scientific">Dictyostelium purpureum</name>
    <name type="common">Slime mold</name>
    <dbReference type="NCBI Taxonomy" id="5786"/>
    <lineage>
        <taxon>Eukaryota</taxon>
        <taxon>Amoebozoa</taxon>
        <taxon>Evosea</taxon>
        <taxon>Eumycetozoa</taxon>
        <taxon>Dictyostelia</taxon>
        <taxon>Dictyosteliales</taxon>
        <taxon>Dictyosteliaceae</taxon>
        <taxon>Dictyostelium</taxon>
    </lineage>
</organism>